<dbReference type="Proteomes" id="UP000001514">
    <property type="component" value="Unassembled WGS sequence"/>
</dbReference>
<dbReference type="Gene3D" id="3.30.465.10">
    <property type="match status" value="1"/>
</dbReference>
<dbReference type="eggNOG" id="KOG1262">
    <property type="taxonomic scope" value="Eukaryota"/>
</dbReference>
<keyword evidence="3" id="KW-0812">Transmembrane</keyword>
<dbReference type="InterPro" id="IPR016166">
    <property type="entry name" value="FAD-bd_PCMH"/>
</dbReference>
<proteinExistence type="predicted"/>
<keyword evidence="8" id="KW-1185">Reference proteome</keyword>
<accession>D8R521</accession>
<dbReference type="PROSITE" id="PS51387">
    <property type="entry name" value="FAD_PCMH"/>
    <property type="match status" value="1"/>
</dbReference>
<dbReference type="OrthoDB" id="415825at2759"/>
<dbReference type="InterPro" id="IPR036318">
    <property type="entry name" value="FAD-bd_PCMH-like_sf"/>
</dbReference>
<protein>
    <recommendedName>
        <fullName evidence="2">Delta(24)-sterol reductase</fullName>
        <ecNumber evidence="2">1.3.1.72</ecNumber>
    </recommendedName>
</protein>
<dbReference type="GO" id="GO:0016020">
    <property type="term" value="C:membrane"/>
    <property type="evidence" value="ECO:0007669"/>
    <property type="project" value="UniProtKB-SubCell"/>
</dbReference>
<dbReference type="GO" id="GO:0071949">
    <property type="term" value="F:FAD binding"/>
    <property type="evidence" value="ECO:0007669"/>
    <property type="project" value="InterPro"/>
</dbReference>
<comment type="subcellular location">
    <subcellularLocation>
        <location evidence="1">Membrane</location>
        <topology evidence="1">Single-pass membrane protein</topology>
    </subcellularLocation>
</comment>
<sequence>MVTMSQLSAATLPFGVAPEVLPELDDLTIGGVINGYGIEGSSHIYGLFAETCSAFELVLADGRVVRATADNEFSDLYKAVPWSHGSIGLLVGVEIRLIPVKEFMKVTYSPVVGSLAKIAEVYEDLFCPRDLDQDNPEKVPDFVEGIVYSGSTAVITTGRYATREEAARKGNVINDFGWWWKPWFHIHAQSALERGTFVEYVPVRSYYHRHTRSLYWEGGLIVPMGNHPLFRLLLGWLMPPKVSLLKLTQTDGIRKYYIQRHACQDMLVPNHKLAACLEFCHENFETYPLWLCPHRLFKTEMGTMLDCEPGFSSNKQPGDTDYAQMWTDVGIWGVPGPVLRCEVWDGVQATKNMEKWLRDSRSYQCLYAEVEQSEGEFWQMFDPSLYNAVRNKYGAESAFMSVYYKISNCKKGSKHGKKD</sequence>
<evidence type="ECO:0000313" key="8">
    <source>
        <dbReference type="Proteomes" id="UP000001514"/>
    </source>
</evidence>
<evidence type="ECO:0000256" key="5">
    <source>
        <dbReference type="ARBA" id="ARBA00023136"/>
    </source>
</evidence>
<dbReference type="GO" id="GO:0050614">
    <property type="term" value="F:Delta24-sterol reductase activity"/>
    <property type="evidence" value="ECO:0007669"/>
    <property type="project" value="UniProtKB-EC"/>
</dbReference>
<dbReference type="InterPro" id="IPR040165">
    <property type="entry name" value="Diminuto-like"/>
</dbReference>
<organism evidence="8">
    <name type="scientific">Selaginella moellendorffii</name>
    <name type="common">Spikemoss</name>
    <dbReference type="NCBI Taxonomy" id="88036"/>
    <lineage>
        <taxon>Eukaryota</taxon>
        <taxon>Viridiplantae</taxon>
        <taxon>Streptophyta</taxon>
        <taxon>Embryophyta</taxon>
        <taxon>Tracheophyta</taxon>
        <taxon>Lycopodiopsida</taxon>
        <taxon>Selaginellales</taxon>
        <taxon>Selaginellaceae</taxon>
        <taxon>Selaginella</taxon>
    </lineage>
</organism>
<gene>
    <name evidence="7" type="ORF">SELMODRAFT_144134</name>
</gene>
<dbReference type="AlphaFoldDB" id="D8R521"/>
<dbReference type="STRING" id="88036.D8R521"/>
<feature type="domain" description="FAD-binding PCMH-type" evidence="6">
    <location>
        <begin position="1"/>
        <end position="100"/>
    </location>
</feature>
<dbReference type="Pfam" id="PF01565">
    <property type="entry name" value="FAD_binding_4"/>
    <property type="match status" value="1"/>
</dbReference>
<evidence type="ECO:0000259" key="6">
    <source>
        <dbReference type="PROSITE" id="PS51387"/>
    </source>
</evidence>
<evidence type="ECO:0000256" key="1">
    <source>
        <dbReference type="ARBA" id="ARBA00004167"/>
    </source>
</evidence>
<evidence type="ECO:0000256" key="4">
    <source>
        <dbReference type="ARBA" id="ARBA00022989"/>
    </source>
</evidence>
<keyword evidence="5" id="KW-0472">Membrane</keyword>
<dbReference type="InterPro" id="IPR006094">
    <property type="entry name" value="Oxid_FAD_bind_N"/>
</dbReference>
<dbReference type="InterPro" id="IPR016169">
    <property type="entry name" value="FAD-bd_PCMH_sub2"/>
</dbReference>
<dbReference type="PANTHER" id="PTHR10801">
    <property type="entry name" value="24-DEHYDROCHOLESTEROL REDUCTASE"/>
    <property type="match status" value="1"/>
</dbReference>
<keyword evidence="4" id="KW-1133">Transmembrane helix</keyword>
<name>D8R521_SELML</name>
<dbReference type="EMBL" id="GL377572">
    <property type="protein sequence ID" value="EFJ32413.1"/>
    <property type="molecule type" value="Genomic_DNA"/>
</dbReference>
<dbReference type="KEGG" id="smo:SELMODRAFT_144134"/>
<dbReference type="PANTHER" id="PTHR10801:SF18">
    <property type="entry name" value="FAD-BINDING PCMH-TYPE DOMAIN-CONTAINING PROTEIN"/>
    <property type="match status" value="1"/>
</dbReference>
<evidence type="ECO:0000256" key="2">
    <source>
        <dbReference type="ARBA" id="ARBA00012405"/>
    </source>
</evidence>
<dbReference type="InParanoid" id="D8R521"/>
<dbReference type="HOGENOM" id="CLU_025883_4_1_1"/>
<dbReference type="EC" id="1.3.1.72" evidence="2"/>
<dbReference type="SUPFAM" id="SSF56176">
    <property type="entry name" value="FAD-binding/transporter-associated domain-like"/>
    <property type="match status" value="1"/>
</dbReference>
<evidence type="ECO:0000256" key="3">
    <source>
        <dbReference type="ARBA" id="ARBA00022692"/>
    </source>
</evidence>
<dbReference type="GO" id="GO:0016628">
    <property type="term" value="F:oxidoreductase activity, acting on the CH-CH group of donors, NAD or NADP as acceptor"/>
    <property type="evidence" value="ECO:0000318"/>
    <property type="project" value="GO_Central"/>
</dbReference>
<dbReference type="Gramene" id="EFJ32413">
    <property type="protein sequence ID" value="EFJ32413"/>
    <property type="gene ID" value="SELMODRAFT_144134"/>
</dbReference>
<evidence type="ECO:0000313" key="7">
    <source>
        <dbReference type="EMBL" id="EFJ32413.1"/>
    </source>
</evidence>
<dbReference type="GO" id="GO:0005737">
    <property type="term" value="C:cytoplasm"/>
    <property type="evidence" value="ECO:0000318"/>
    <property type="project" value="GO_Central"/>
</dbReference>
<reference evidence="7 8" key="1">
    <citation type="journal article" date="2011" name="Science">
        <title>The Selaginella genome identifies genetic changes associated with the evolution of vascular plants.</title>
        <authorList>
            <person name="Banks J.A."/>
            <person name="Nishiyama T."/>
            <person name="Hasebe M."/>
            <person name="Bowman J.L."/>
            <person name="Gribskov M."/>
            <person name="dePamphilis C."/>
            <person name="Albert V.A."/>
            <person name="Aono N."/>
            <person name="Aoyama T."/>
            <person name="Ambrose B.A."/>
            <person name="Ashton N.W."/>
            <person name="Axtell M.J."/>
            <person name="Barker E."/>
            <person name="Barker M.S."/>
            <person name="Bennetzen J.L."/>
            <person name="Bonawitz N.D."/>
            <person name="Chapple C."/>
            <person name="Cheng C."/>
            <person name="Correa L.G."/>
            <person name="Dacre M."/>
            <person name="DeBarry J."/>
            <person name="Dreyer I."/>
            <person name="Elias M."/>
            <person name="Engstrom E.M."/>
            <person name="Estelle M."/>
            <person name="Feng L."/>
            <person name="Finet C."/>
            <person name="Floyd S.K."/>
            <person name="Frommer W.B."/>
            <person name="Fujita T."/>
            <person name="Gramzow L."/>
            <person name="Gutensohn M."/>
            <person name="Harholt J."/>
            <person name="Hattori M."/>
            <person name="Heyl A."/>
            <person name="Hirai T."/>
            <person name="Hiwatashi Y."/>
            <person name="Ishikawa M."/>
            <person name="Iwata M."/>
            <person name="Karol K.G."/>
            <person name="Koehler B."/>
            <person name="Kolukisaoglu U."/>
            <person name="Kubo M."/>
            <person name="Kurata T."/>
            <person name="Lalonde S."/>
            <person name="Li K."/>
            <person name="Li Y."/>
            <person name="Litt A."/>
            <person name="Lyons E."/>
            <person name="Manning G."/>
            <person name="Maruyama T."/>
            <person name="Michael T.P."/>
            <person name="Mikami K."/>
            <person name="Miyazaki S."/>
            <person name="Morinaga S."/>
            <person name="Murata T."/>
            <person name="Mueller-Roeber B."/>
            <person name="Nelson D.R."/>
            <person name="Obara M."/>
            <person name="Oguri Y."/>
            <person name="Olmstead R.G."/>
            <person name="Onodera N."/>
            <person name="Petersen B.L."/>
            <person name="Pils B."/>
            <person name="Prigge M."/>
            <person name="Rensing S.A."/>
            <person name="Riano-Pachon D.M."/>
            <person name="Roberts A.W."/>
            <person name="Sato Y."/>
            <person name="Scheller H.V."/>
            <person name="Schulz B."/>
            <person name="Schulz C."/>
            <person name="Shakirov E.V."/>
            <person name="Shibagaki N."/>
            <person name="Shinohara N."/>
            <person name="Shippen D.E."/>
            <person name="Soerensen I."/>
            <person name="Sotooka R."/>
            <person name="Sugimoto N."/>
            <person name="Sugita M."/>
            <person name="Sumikawa N."/>
            <person name="Tanurdzic M."/>
            <person name="Theissen G."/>
            <person name="Ulvskov P."/>
            <person name="Wakazuki S."/>
            <person name="Weng J.K."/>
            <person name="Willats W.W."/>
            <person name="Wipf D."/>
            <person name="Wolf P.G."/>
            <person name="Yang L."/>
            <person name="Zimmer A.D."/>
            <person name="Zhu Q."/>
            <person name="Mitros T."/>
            <person name="Hellsten U."/>
            <person name="Loque D."/>
            <person name="Otillar R."/>
            <person name="Salamov A."/>
            <person name="Schmutz J."/>
            <person name="Shapiro H."/>
            <person name="Lindquist E."/>
            <person name="Lucas S."/>
            <person name="Rokhsar D."/>
            <person name="Grigoriev I.V."/>
        </authorList>
    </citation>
    <scope>NUCLEOTIDE SEQUENCE [LARGE SCALE GENOMIC DNA]</scope>
</reference>
<dbReference type="GO" id="GO:0008202">
    <property type="term" value="P:steroid metabolic process"/>
    <property type="evidence" value="ECO:0000318"/>
    <property type="project" value="GO_Central"/>
</dbReference>